<evidence type="ECO:0000256" key="5">
    <source>
        <dbReference type="SAM" id="Phobius"/>
    </source>
</evidence>
<proteinExistence type="inferred from homology"/>
<feature type="domain" description="FAD-binding" evidence="6">
    <location>
        <begin position="104"/>
        <end position="442"/>
    </location>
</feature>
<dbReference type="InterPro" id="IPR002938">
    <property type="entry name" value="FAD-bd"/>
</dbReference>
<dbReference type="AlphaFoldDB" id="A0AAV1II99"/>
<keyword evidence="5" id="KW-0812">Transmembrane</keyword>
<gene>
    <name evidence="7" type="ORF">CVIRNUC_010048</name>
</gene>
<dbReference type="InterPro" id="IPR044560">
    <property type="entry name" value="MOase"/>
</dbReference>
<dbReference type="PANTHER" id="PTHR45934:SF9">
    <property type="entry name" value="FAD_NAD(P)-BINDING OXIDOREDUCTASE FAMILY PROTEIN"/>
    <property type="match status" value="1"/>
</dbReference>
<reference evidence="7 8" key="1">
    <citation type="submission" date="2023-10" db="EMBL/GenBank/DDBJ databases">
        <authorList>
            <person name="Maclean D."/>
            <person name="Macfadyen A."/>
        </authorList>
    </citation>
    <scope>NUCLEOTIDE SEQUENCE [LARGE SCALE GENOMIC DNA]</scope>
</reference>
<keyword evidence="1" id="KW-0560">Oxidoreductase</keyword>
<dbReference type="InterPro" id="IPR036188">
    <property type="entry name" value="FAD/NAD-bd_sf"/>
</dbReference>
<dbReference type="PRINTS" id="PR00420">
    <property type="entry name" value="RNGMNOXGNASE"/>
</dbReference>
<keyword evidence="2" id="KW-0503">Monooxygenase</keyword>
<dbReference type="Proteomes" id="UP001314263">
    <property type="component" value="Unassembled WGS sequence"/>
</dbReference>
<evidence type="ECO:0000256" key="3">
    <source>
        <dbReference type="ARBA" id="ARBA00024018"/>
    </source>
</evidence>
<dbReference type="Pfam" id="PF01494">
    <property type="entry name" value="FAD_binding_3"/>
    <property type="match status" value="1"/>
</dbReference>
<name>A0AAV1II99_9CHLO</name>
<organism evidence="7 8">
    <name type="scientific">Coccomyxa viridis</name>
    <dbReference type="NCBI Taxonomy" id="1274662"/>
    <lineage>
        <taxon>Eukaryota</taxon>
        <taxon>Viridiplantae</taxon>
        <taxon>Chlorophyta</taxon>
        <taxon>core chlorophytes</taxon>
        <taxon>Trebouxiophyceae</taxon>
        <taxon>Trebouxiophyceae incertae sedis</taxon>
        <taxon>Coccomyxaceae</taxon>
        <taxon>Coccomyxa</taxon>
    </lineage>
</organism>
<dbReference type="GO" id="GO:0071949">
    <property type="term" value="F:FAD binding"/>
    <property type="evidence" value="ECO:0007669"/>
    <property type="project" value="InterPro"/>
</dbReference>
<accession>A0AAV1II99</accession>
<feature type="compositionally biased region" description="Basic and acidic residues" evidence="4">
    <location>
        <begin position="514"/>
        <end position="526"/>
    </location>
</feature>
<comment type="caution">
    <text evidence="7">The sequence shown here is derived from an EMBL/GenBank/DDBJ whole genome shotgun (WGS) entry which is preliminary data.</text>
</comment>
<keyword evidence="5" id="KW-1133">Transmembrane helix</keyword>
<keyword evidence="5" id="KW-0472">Membrane</keyword>
<dbReference type="EMBL" id="CAUYUE010000015">
    <property type="protein sequence ID" value="CAK0786834.1"/>
    <property type="molecule type" value="Genomic_DNA"/>
</dbReference>
<dbReference type="Gene3D" id="3.50.50.60">
    <property type="entry name" value="FAD/NAD(P)-binding domain"/>
    <property type="match status" value="1"/>
</dbReference>
<sequence length="563" mass="60515">MEAAEPAALESSHAHIVWALLLTAVAVAFAAIGLGYERRRRFRARVIGQRNQQAVASTAKDIRGQVCGEMAEAKADMPNASVMPRIPPLTSKGLQGFGPTEGVIVIIGSGIAGLSTAASLHKLGIPAVVLEREPAPREEGSAITFWPNAFRVLDTLGVAHHVRDTHSLVHRVEIVDWDGALLRAFGLEECEGAPHDARIVRRSALVGALRSAIPPRLVCYGVSVANVHAHEQGAEVELSDRTRLRCKAVVAADGTKSRVAAKLGLKPAAYAGEVYYRGVATFPEGVPEPPGTLRMMWSARGVRVGMSSISRTQCFWFTTLTCPEAAWMETPEKRKADALESVKGFGFHIQDAIRNTPAEMVTRSRIVDRWLKPGKAFGQGCITVVGDAMHPMTPSLGQGGCIALEDGVKLAQAVQGAGGAAASPAVLAEALRSFERERTARSTPVTVKSRFMGALLQIRNPWFCVVRNWVVRNFYPVHSFLKPAAFDCGPLTASPGATSVATPAPEDPTAVRTPRTEPRQRGKKSAEGVQEQISRDEASPMHRHGTPEDMRNWPSQASLSVIG</sequence>
<feature type="transmembrane region" description="Helical" evidence="5">
    <location>
        <begin position="16"/>
        <end position="36"/>
    </location>
</feature>
<evidence type="ECO:0000313" key="8">
    <source>
        <dbReference type="Proteomes" id="UP001314263"/>
    </source>
</evidence>
<evidence type="ECO:0000256" key="1">
    <source>
        <dbReference type="ARBA" id="ARBA00023002"/>
    </source>
</evidence>
<evidence type="ECO:0000259" key="6">
    <source>
        <dbReference type="Pfam" id="PF01494"/>
    </source>
</evidence>
<evidence type="ECO:0000256" key="4">
    <source>
        <dbReference type="SAM" id="MobiDB-lite"/>
    </source>
</evidence>
<protein>
    <recommendedName>
        <fullName evidence="6">FAD-binding domain-containing protein</fullName>
    </recommendedName>
</protein>
<comment type="similarity">
    <text evidence="3">Belongs to the 3-hydroxybenzoate 6-hydroxylase family.</text>
</comment>
<keyword evidence="8" id="KW-1185">Reference proteome</keyword>
<feature type="region of interest" description="Disordered" evidence="4">
    <location>
        <begin position="497"/>
        <end position="563"/>
    </location>
</feature>
<dbReference type="PANTHER" id="PTHR45934">
    <property type="entry name" value="FAD/NAD(P)-BINDING OXIDOREDUCTASE FAMILY PROTEIN"/>
    <property type="match status" value="1"/>
</dbReference>
<evidence type="ECO:0000313" key="7">
    <source>
        <dbReference type="EMBL" id="CAK0786834.1"/>
    </source>
</evidence>
<feature type="compositionally biased region" description="Polar residues" evidence="4">
    <location>
        <begin position="553"/>
        <end position="563"/>
    </location>
</feature>
<dbReference type="GO" id="GO:0004497">
    <property type="term" value="F:monooxygenase activity"/>
    <property type="evidence" value="ECO:0007669"/>
    <property type="project" value="UniProtKB-KW"/>
</dbReference>
<feature type="compositionally biased region" description="Basic and acidic residues" evidence="4">
    <location>
        <begin position="533"/>
        <end position="551"/>
    </location>
</feature>
<dbReference type="SUPFAM" id="SSF51905">
    <property type="entry name" value="FAD/NAD(P)-binding domain"/>
    <property type="match status" value="1"/>
</dbReference>
<evidence type="ECO:0000256" key="2">
    <source>
        <dbReference type="ARBA" id="ARBA00023033"/>
    </source>
</evidence>